<keyword evidence="1" id="KW-1133">Transmembrane helix</keyword>
<gene>
    <name evidence="2" type="ORF">IHE70_32115</name>
</gene>
<evidence type="ECO:0000313" key="2">
    <source>
        <dbReference type="EMBL" id="MBD9727744.1"/>
    </source>
</evidence>
<dbReference type="EMBL" id="JACYXT010000016">
    <property type="protein sequence ID" value="MBD9727744.1"/>
    <property type="molecule type" value="Genomic_DNA"/>
</dbReference>
<dbReference type="RefSeq" id="WP_192364150.1">
    <property type="nucleotide sequence ID" value="NZ_CP119182.1"/>
</dbReference>
<reference evidence="2" key="1">
    <citation type="submission" date="2020-09" db="EMBL/GenBank/DDBJ databases">
        <title>Streptomyces canutascabiei sp. nov., which causes potato common scab and is distributed across the world.</title>
        <authorList>
            <person name="Nguyen H.P."/>
            <person name="Weisberg A.J."/>
            <person name="Chang J.H."/>
            <person name="Clarke C.R."/>
        </authorList>
    </citation>
    <scope>NUCLEOTIDE SEQUENCE</scope>
    <source>
        <strain evidence="2">ID-01-6.2a</strain>
    </source>
</reference>
<dbReference type="GeneID" id="79931278"/>
<keyword evidence="1" id="KW-0812">Transmembrane</keyword>
<feature type="transmembrane region" description="Helical" evidence="1">
    <location>
        <begin position="38"/>
        <end position="59"/>
    </location>
</feature>
<evidence type="ECO:0000313" key="3">
    <source>
        <dbReference type="Proteomes" id="UP000661025"/>
    </source>
</evidence>
<organism evidence="2 3">
    <name type="scientific">Streptomyces caniscabiei</name>
    <dbReference type="NCBI Taxonomy" id="2746961"/>
    <lineage>
        <taxon>Bacteria</taxon>
        <taxon>Bacillati</taxon>
        <taxon>Actinomycetota</taxon>
        <taxon>Actinomycetes</taxon>
        <taxon>Kitasatosporales</taxon>
        <taxon>Streptomycetaceae</taxon>
        <taxon>Streptomyces</taxon>
    </lineage>
</organism>
<protein>
    <submittedName>
        <fullName evidence="2">Uncharacterized protein</fullName>
    </submittedName>
</protein>
<evidence type="ECO:0000256" key="1">
    <source>
        <dbReference type="SAM" id="Phobius"/>
    </source>
</evidence>
<dbReference type="AlphaFoldDB" id="A0A927L9L0"/>
<keyword evidence="1" id="KW-0472">Membrane</keyword>
<sequence length="85" mass="8691">MSLPVSRLIGAVLALAGISGALWAALGVPQDWTGGMRWMRTVLALTSLGAVGLAAHFIYPDRAADTPDDAPANADASDCPDGSRV</sequence>
<proteinExistence type="predicted"/>
<dbReference type="Proteomes" id="UP000661025">
    <property type="component" value="Unassembled WGS sequence"/>
</dbReference>
<feature type="transmembrane region" description="Helical" evidence="1">
    <location>
        <begin position="6"/>
        <end position="26"/>
    </location>
</feature>
<name>A0A927L9L0_9ACTN</name>
<comment type="caution">
    <text evidence="2">The sequence shown here is derived from an EMBL/GenBank/DDBJ whole genome shotgun (WGS) entry which is preliminary data.</text>
</comment>
<accession>A0A927L9L0</accession>